<gene>
    <name evidence="1" type="ORF">FTRO_0430030</name>
</gene>
<dbReference type="Proteomes" id="UP000064514">
    <property type="component" value="Unassembled WGS sequence"/>
</dbReference>
<name>A0A3F3HIX0_9LACO</name>
<dbReference type="RefSeq" id="WP_158531900.1">
    <property type="nucleotide sequence ID" value="NZ_DF968120.1"/>
</dbReference>
<dbReference type="EMBL" id="DF968120">
    <property type="protein sequence ID" value="GAP05083.1"/>
    <property type="molecule type" value="Genomic_DNA"/>
</dbReference>
<organism evidence="1">
    <name type="scientific">Fructobacillus tropaeoli</name>
    <dbReference type="NCBI Taxonomy" id="709323"/>
    <lineage>
        <taxon>Bacteria</taxon>
        <taxon>Bacillati</taxon>
        <taxon>Bacillota</taxon>
        <taxon>Bacilli</taxon>
        <taxon>Lactobacillales</taxon>
        <taxon>Lactobacillaceae</taxon>
        <taxon>Fructobacillus</taxon>
    </lineage>
</organism>
<protein>
    <submittedName>
        <fullName evidence="1">Uncharacterized protein</fullName>
    </submittedName>
</protein>
<reference evidence="1" key="1">
    <citation type="journal article" date="2015" name="BMC Genomics">
        <title>Comparative genomics of Fructobacillus spp. and Leuconostoc spp. reveals niche-specific evolution of Fructobacillus spp.</title>
        <authorList>
            <person name="Endo A."/>
            <person name="Tanizawa Y."/>
            <person name="Tanaka N."/>
            <person name="Maeno S."/>
            <person name="Kumar H."/>
            <person name="Shiwa Y."/>
            <person name="Okada S."/>
            <person name="Yoshikawa H."/>
            <person name="Dicks L."/>
            <person name="Nakagawa J."/>
            <person name="Arita M."/>
        </authorList>
    </citation>
    <scope>NUCLEOTIDE SEQUENCE [LARGE SCALE GENOMIC DNA]</scope>
    <source>
        <strain evidence="1">F214-1</strain>
    </source>
</reference>
<sequence>MNEEKTVVGEIGKFVIDVLNEAETKKSPEMIEAISKLVGSIDIFK</sequence>
<evidence type="ECO:0000313" key="1">
    <source>
        <dbReference type="EMBL" id="GAP05083.1"/>
    </source>
</evidence>
<accession>A0A3F3HIX0</accession>
<proteinExistence type="predicted"/>
<dbReference type="STRING" id="709323.GCA_001047135_01647"/>
<dbReference type="AlphaFoldDB" id="A0A3F3HIX0"/>